<dbReference type="EC" id="4.3.1.7" evidence="1"/>
<feature type="binding site" evidence="1">
    <location>
        <begin position="159"/>
        <end position="161"/>
    </location>
    <ligand>
        <name>substrate</name>
    </ligand>
</feature>
<comment type="caution">
    <text evidence="1">Lacks conserved residue(s) required for the propagation of feature annotation.</text>
</comment>
<evidence type="ECO:0000256" key="1">
    <source>
        <dbReference type="HAMAP-Rule" id="MF_00861"/>
    </source>
</evidence>
<organism evidence="2 3">
    <name type="scientific">Rossellomorea oryzaecorticis</name>
    <dbReference type="NCBI Taxonomy" id="1396505"/>
    <lineage>
        <taxon>Bacteria</taxon>
        <taxon>Bacillati</taxon>
        <taxon>Bacillota</taxon>
        <taxon>Bacilli</taxon>
        <taxon>Bacillales</taxon>
        <taxon>Bacillaceae</taxon>
        <taxon>Rossellomorea</taxon>
    </lineage>
</organism>
<dbReference type="InterPro" id="IPR044939">
    <property type="entry name" value="EutB_dom_2_sf"/>
</dbReference>
<dbReference type="Gene3D" id="3.20.20.70">
    <property type="entry name" value="Aldolase class I"/>
    <property type="match status" value="1"/>
</dbReference>
<comment type="similarity">
    <text evidence="1">Belongs to the EutB family.</text>
</comment>
<gene>
    <name evidence="1" type="primary">eutB</name>
    <name evidence="2" type="ORF">AAEO50_06695</name>
</gene>
<protein>
    <recommendedName>
        <fullName evidence="1">Ethanolamine ammonia-lyase large subunit</fullName>
        <shortName evidence="1">EAL large subunit</shortName>
        <ecNumber evidence="1">4.3.1.7</ecNumber>
    </recommendedName>
</protein>
<feature type="binding site" evidence="1">
    <location>
        <position position="286"/>
    </location>
    <ligand>
        <name>substrate</name>
    </ligand>
</feature>
<dbReference type="PANTHER" id="PTHR39329">
    <property type="entry name" value="ETHANOLAMINE AMMONIA-LYASE HEAVY CHAIN"/>
    <property type="match status" value="1"/>
</dbReference>
<dbReference type="Gene3D" id="2.30.170.30">
    <property type="entry name" value="ethanolamine ammonia-lyase heavy chain domain like"/>
    <property type="match status" value="1"/>
</dbReference>
<dbReference type="NCBIfam" id="NF011649">
    <property type="entry name" value="PRK15067.1"/>
    <property type="match status" value="1"/>
</dbReference>
<evidence type="ECO:0000313" key="2">
    <source>
        <dbReference type="EMBL" id="MEL3971960.1"/>
    </source>
</evidence>
<keyword evidence="1" id="KW-0456">Lyase</keyword>
<dbReference type="InterPro" id="IPR013785">
    <property type="entry name" value="Aldolase_TIM"/>
</dbReference>
<feature type="binding site" evidence="1">
    <location>
        <position position="400"/>
    </location>
    <ligand>
        <name>adenosylcob(III)alamin</name>
        <dbReference type="ChEBI" id="CHEBI:18408"/>
    </ligand>
</feature>
<dbReference type="HAMAP" id="MF_00861">
    <property type="entry name" value="EutB"/>
    <property type="match status" value="1"/>
</dbReference>
<dbReference type="Gene3D" id="1.10.220.70">
    <property type="entry name" value="lyase"/>
    <property type="match status" value="1"/>
</dbReference>
<dbReference type="InterPro" id="IPR044941">
    <property type="entry name" value="EutB_N_sf"/>
</dbReference>
<comment type="subunit">
    <text evidence="1">The basic unit is a heterodimer which dimerizes to form tetramers. The heterotetramers trimerize; 6 large subunits form a core ring with 6 small subunits projecting outwards.</text>
</comment>
<sequence>MYTCSVKNVRFQFRSVSEVLAKASEEKSGDTMAKIAAESYLERMAAKVVLSEMQLKDIYENPVIPYEKDEITRIIYDDINHFIYKEISAWTVGELRDYILAHNTGTPDLFRLSKGLTSEMISAVAKLMSSIDLVMASQKIRPAAHCNTTIGEAGRLAFRCQPNHPTDNPEGILASMKEGLSYGSGDAVIGVNPNNDSVESVSKILHMTHDFMQKWKIPTQNCVLAHITTQMKSLERGAPIALMFQSLAGTQEANDDFGVSKEILDEAFEMMAKYGTSTGPNQLYFETGQGSEVSLDAHSGIDMQTLEARTYGYARHWKPFMVNNVSGFIGPETLYDGRQVIRADLEDLFMGKLHGLPMGIAPTYTNHMQMDQNDQEIGGMLTALAGANFYMGVPGGDDVMLSYQDTSYHDDASLREMLGLRPLAEFEVWLEKMGIMENGRLTERAGDLSIFK</sequence>
<feature type="binding site" evidence="1">
    <location>
        <position position="245"/>
    </location>
    <ligand>
        <name>adenosylcob(III)alamin</name>
        <dbReference type="ChEBI" id="CHEBI:18408"/>
    </ligand>
</feature>
<dbReference type="InterPro" id="IPR010628">
    <property type="entry name" value="EutB"/>
</dbReference>
<keyword evidence="1" id="KW-1283">Bacterial microcompartment</keyword>
<dbReference type="Pfam" id="PF06751">
    <property type="entry name" value="EutB"/>
    <property type="match status" value="1"/>
</dbReference>
<dbReference type="PANTHER" id="PTHR39329:SF1">
    <property type="entry name" value="ETHANOLAMINE AMMONIA-LYASE LARGE SUBUNIT"/>
    <property type="match status" value="1"/>
</dbReference>
<comment type="cofactor">
    <cofactor evidence="1">
        <name>adenosylcob(III)alamin</name>
        <dbReference type="ChEBI" id="CHEBI:18408"/>
    </cofactor>
    <text evidence="1">Binds between the large and small subunits.</text>
</comment>
<dbReference type="EMBL" id="JBBYAF010000009">
    <property type="protein sequence ID" value="MEL3971960.1"/>
    <property type="molecule type" value="Genomic_DNA"/>
</dbReference>
<dbReference type="Proteomes" id="UP001389717">
    <property type="component" value="Unassembled WGS sequence"/>
</dbReference>
<keyword evidence="3" id="KW-1185">Reference proteome</keyword>
<keyword evidence="1" id="KW-0170">Cobalt</keyword>
<proteinExistence type="inferred from homology"/>
<feature type="binding site" evidence="1">
    <location>
        <position position="294"/>
    </location>
    <ligand>
        <name>adenosylcob(III)alamin</name>
        <dbReference type="ChEBI" id="CHEBI:18408"/>
    </ligand>
</feature>
<name>A0ABU9K949_9BACI</name>
<evidence type="ECO:0000313" key="3">
    <source>
        <dbReference type="Proteomes" id="UP001389717"/>
    </source>
</evidence>
<dbReference type="RefSeq" id="WP_341981764.1">
    <property type="nucleotide sequence ID" value="NZ_JBBYAF010000009.1"/>
</dbReference>
<feature type="binding site" evidence="1">
    <location>
        <position position="193"/>
    </location>
    <ligand>
        <name>adenosylcob(III)alamin</name>
        <dbReference type="ChEBI" id="CHEBI:18408"/>
    </ligand>
</feature>
<comment type="function">
    <text evidence="1">Catalyzes the deamination of various vicinal amino-alcohols to oxo compounds. Allows this organism to utilize ethanolamine as the sole source of nitrogen and carbon in the presence of vitamin B12.</text>
</comment>
<keyword evidence="1" id="KW-0846">Cobalamin</keyword>
<comment type="catalytic activity">
    <reaction evidence="1">
        <text>ethanolamine = acetaldehyde + NH4(+)</text>
        <dbReference type="Rhea" id="RHEA:15313"/>
        <dbReference type="ChEBI" id="CHEBI:15343"/>
        <dbReference type="ChEBI" id="CHEBI:28938"/>
        <dbReference type="ChEBI" id="CHEBI:57603"/>
        <dbReference type="EC" id="4.3.1.7"/>
    </reaction>
</comment>
<accession>A0ABU9K949</accession>
<comment type="pathway">
    <text evidence="1">Amine and polyamine degradation; ethanolamine degradation.</text>
</comment>
<comment type="caution">
    <text evidence="2">The sequence shown here is derived from an EMBL/GenBank/DDBJ whole genome shotgun (WGS) entry which is preliminary data.</text>
</comment>
<feature type="binding site" evidence="1">
    <location>
        <position position="192"/>
    </location>
    <ligand>
        <name>substrate</name>
    </ligand>
</feature>
<reference evidence="2 3" key="1">
    <citation type="submission" date="2024-04" db="EMBL/GenBank/DDBJ databases">
        <title>Bacillus oryzaecorticis sp. nov., a moderately halophilic bacterium isolated from rice husks.</title>
        <authorList>
            <person name="Zhu H.-S."/>
        </authorList>
    </citation>
    <scope>NUCLEOTIDE SEQUENCE [LARGE SCALE GENOMIC DNA]</scope>
    <source>
        <strain evidence="2 3">ZC255</strain>
    </source>
</reference>
<comment type="subcellular location">
    <subcellularLocation>
        <location evidence="1">Bacterial microcompartment</location>
    </subcellularLocation>
</comment>